<protein>
    <submittedName>
        <fullName evidence="6">Helix-turn-helix transcriptional regulator</fullName>
    </submittedName>
</protein>
<keyword evidence="3" id="KW-0804">Transcription</keyword>
<name>A0A7J5BU77_9MICO</name>
<dbReference type="PROSITE" id="PS50943">
    <property type="entry name" value="HTH_CROC1"/>
    <property type="match status" value="1"/>
</dbReference>
<dbReference type="CDD" id="cd00093">
    <property type="entry name" value="HTH_XRE"/>
    <property type="match status" value="1"/>
</dbReference>
<dbReference type="Pfam" id="PF01381">
    <property type="entry name" value="HTH_3"/>
    <property type="match status" value="1"/>
</dbReference>
<evidence type="ECO:0000259" key="5">
    <source>
        <dbReference type="PROSITE" id="PS50943"/>
    </source>
</evidence>
<keyword evidence="2" id="KW-0238">DNA-binding</keyword>
<evidence type="ECO:0000256" key="1">
    <source>
        <dbReference type="ARBA" id="ARBA00023015"/>
    </source>
</evidence>
<evidence type="ECO:0000256" key="3">
    <source>
        <dbReference type="ARBA" id="ARBA00023163"/>
    </source>
</evidence>
<dbReference type="PANTHER" id="PTHR46797">
    <property type="entry name" value="HTH-TYPE TRANSCRIPTIONAL REGULATOR"/>
    <property type="match status" value="1"/>
</dbReference>
<feature type="compositionally biased region" description="Pro residues" evidence="4">
    <location>
        <begin position="153"/>
        <end position="162"/>
    </location>
</feature>
<dbReference type="GO" id="GO:0003700">
    <property type="term" value="F:DNA-binding transcription factor activity"/>
    <property type="evidence" value="ECO:0007669"/>
    <property type="project" value="TreeGrafter"/>
</dbReference>
<feature type="compositionally biased region" description="Basic and acidic residues" evidence="4">
    <location>
        <begin position="167"/>
        <end position="176"/>
    </location>
</feature>
<evidence type="ECO:0000256" key="2">
    <source>
        <dbReference type="ARBA" id="ARBA00023125"/>
    </source>
</evidence>
<dbReference type="InterPro" id="IPR001387">
    <property type="entry name" value="Cro/C1-type_HTH"/>
</dbReference>
<organism evidence="6 7">
    <name type="scientific">Pseudoclavibacter chungangensis</name>
    <dbReference type="NCBI Taxonomy" id="587635"/>
    <lineage>
        <taxon>Bacteria</taxon>
        <taxon>Bacillati</taxon>
        <taxon>Actinomycetota</taxon>
        <taxon>Actinomycetes</taxon>
        <taxon>Micrococcales</taxon>
        <taxon>Microbacteriaceae</taxon>
        <taxon>Pseudoclavibacter</taxon>
    </lineage>
</organism>
<dbReference type="InterPro" id="IPR050807">
    <property type="entry name" value="TransReg_Diox_bact_type"/>
</dbReference>
<accession>A0A7J5BU77</accession>
<dbReference type="EMBL" id="WBJZ01000007">
    <property type="protein sequence ID" value="KAB1657899.1"/>
    <property type="molecule type" value="Genomic_DNA"/>
</dbReference>
<dbReference type="GO" id="GO:0003677">
    <property type="term" value="F:DNA binding"/>
    <property type="evidence" value="ECO:0007669"/>
    <property type="project" value="UniProtKB-KW"/>
</dbReference>
<dbReference type="PANTHER" id="PTHR46797:SF23">
    <property type="entry name" value="HTH-TYPE TRANSCRIPTIONAL REGULATOR SUTR"/>
    <property type="match status" value="1"/>
</dbReference>
<dbReference type="GO" id="GO:0005829">
    <property type="term" value="C:cytosol"/>
    <property type="evidence" value="ECO:0007669"/>
    <property type="project" value="TreeGrafter"/>
</dbReference>
<dbReference type="Gene3D" id="1.10.260.40">
    <property type="entry name" value="lambda repressor-like DNA-binding domains"/>
    <property type="match status" value="1"/>
</dbReference>
<evidence type="ECO:0000313" key="7">
    <source>
        <dbReference type="Proteomes" id="UP000467240"/>
    </source>
</evidence>
<feature type="domain" description="HTH cro/C1-type" evidence="5">
    <location>
        <begin position="91"/>
        <end position="145"/>
    </location>
</feature>
<dbReference type="OrthoDB" id="7428772at2"/>
<proteinExistence type="predicted"/>
<dbReference type="Proteomes" id="UP000467240">
    <property type="component" value="Unassembled WGS sequence"/>
</dbReference>
<dbReference type="AlphaFoldDB" id="A0A7J5BU77"/>
<sequence>MPGRPSSWLLAWGLPLPRFHRPALRRRLPCSWCPPLCVVKSSHAQCIGHGSWWAGWGPEVWETGGMAIYRVLPELERAMMEDFTRALGARIRALREAQGLAQAEMARQAHLSREMLRLMEVGERAVSVDRLPRLAALLGLTVTELLAPVEPAQLPPLEPLPTPAEAARMESDSEPS</sequence>
<keyword evidence="1" id="KW-0805">Transcription regulation</keyword>
<dbReference type="InterPro" id="IPR010982">
    <property type="entry name" value="Lambda_DNA-bd_dom_sf"/>
</dbReference>
<reference evidence="6 7" key="1">
    <citation type="submission" date="2019-09" db="EMBL/GenBank/DDBJ databases">
        <title>Phylogeny of genus Pseudoclavibacter and closely related genus.</title>
        <authorList>
            <person name="Li Y."/>
        </authorList>
    </citation>
    <scope>NUCLEOTIDE SEQUENCE [LARGE SCALE GENOMIC DNA]</scope>
    <source>
        <strain evidence="6 7">DSM 23821</strain>
    </source>
</reference>
<dbReference type="SUPFAM" id="SSF47413">
    <property type="entry name" value="lambda repressor-like DNA-binding domains"/>
    <property type="match status" value="1"/>
</dbReference>
<evidence type="ECO:0000313" key="6">
    <source>
        <dbReference type="EMBL" id="KAB1657899.1"/>
    </source>
</evidence>
<dbReference type="SMART" id="SM00530">
    <property type="entry name" value="HTH_XRE"/>
    <property type="match status" value="1"/>
</dbReference>
<feature type="region of interest" description="Disordered" evidence="4">
    <location>
        <begin position="153"/>
        <end position="176"/>
    </location>
</feature>
<keyword evidence="7" id="KW-1185">Reference proteome</keyword>
<comment type="caution">
    <text evidence="6">The sequence shown here is derived from an EMBL/GenBank/DDBJ whole genome shotgun (WGS) entry which is preliminary data.</text>
</comment>
<evidence type="ECO:0000256" key="4">
    <source>
        <dbReference type="SAM" id="MobiDB-lite"/>
    </source>
</evidence>
<gene>
    <name evidence="6" type="ORF">F8O01_06350</name>
</gene>